<dbReference type="Gene3D" id="3.30.930.10">
    <property type="entry name" value="Bira Bifunctional Protein, Domain 2"/>
    <property type="match status" value="1"/>
</dbReference>
<evidence type="ECO:0000256" key="9">
    <source>
        <dbReference type="ARBA" id="ARBA00022884"/>
    </source>
</evidence>
<comment type="similarity">
    <text evidence="1 13">Belongs to the class-II aminoacyl-tRNA synthetase family.</text>
</comment>
<dbReference type="InterPro" id="IPR033728">
    <property type="entry name" value="ThrRS_core"/>
</dbReference>
<dbReference type="InterPro" id="IPR006195">
    <property type="entry name" value="aa-tRNA-synth_II"/>
</dbReference>
<reference evidence="15 16" key="1">
    <citation type="submission" date="2019-01" db="EMBL/GenBank/DDBJ databases">
        <authorList>
            <consortium name="Pathogen Informatics"/>
        </authorList>
    </citation>
    <scope>NUCLEOTIDE SEQUENCE [LARGE SCALE GENOMIC DNA]</scope>
    <source>
        <strain evidence="15 16">NCTC10166</strain>
    </source>
</reference>
<dbReference type="InterPro" id="IPR045864">
    <property type="entry name" value="aa-tRNA-synth_II/BPL/LPL"/>
</dbReference>
<proteinExistence type="inferred from homology"/>
<feature type="binding site" evidence="13">
    <location>
        <position position="324"/>
    </location>
    <ligand>
        <name>Zn(2+)</name>
        <dbReference type="ChEBI" id="CHEBI:29105"/>
        <note>catalytic</note>
    </ligand>
</feature>
<dbReference type="NCBIfam" id="TIGR00418">
    <property type="entry name" value="thrS"/>
    <property type="match status" value="1"/>
</dbReference>
<comment type="cofactor">
    <cofactor evidence="13">
        <name>Zn(2+)</name>
        <dbReference type="ChEBI" id="CHEBI:29105"/>
    </cofactor>
    <text evidence="13">Binds 1 zinc ion per subunit.</text>
</comment>
<sequence>MKFNKQLNHTASHLLAAAVIKLFPDVKLGFGPATSEGFYYDFSFSSPISVTDLTKIEKMMHKLASGGYKMQQSFGENYNFNDKPFKKELYNEIINRGETATFYSLLNPSNNQILFEDLCVGSHVENVSQLKHFKLISLAGAYWRGKSENEQLTRIYGTAWETKDELEEFLNILNERKERDHRKIGKDLNIFTFSDYFGQGFPVWLPNGMKIKNAIRDLVLKIDKKYGFNEVLTPHFGAKKLYETSGHLEHYKDDMFKPIEVENEELIARPMTCPHHIILFDKTKKSYNELPIRYSEQSRLYRYEKSGALTGLERVRAMDLTEGHVFVRKNQIINEFKHLYTMIKEIIDLFQIEINYVSFSKRDPKNKDKFYDDDEMWNQAENDLESVLKDLNIKYEEKIGEAAFYGPKIDFQIKTVLNHEITLSTLQLDFLLPRKFNISFINSENKKETPILIHRGLIGTYERFVSILLEQTKGNLPFWLSPKQLVVIPIDIEKHLEYAQQIYQKLFELDFNVQIDLKNERINKKIREAQISKTKYQIIVGDVEVNKKLISYRKYGESKTYISTFEKFLSKIDNKRKEYK</sequence>
<dbReference type="InterPro" id="IPR002320">
    <property type="entry name" value="Thr-tRNA-ligase_IIa"/>
</dbReference>
<dbReference type="PROSITE" id="PS50862">
    <property type="entry name" value="AA_TRNA_LIGASE_II"/>
    <property type="match status" value="1"/>
</dbReference>
<dbReference type="PANTHER" id="PTHR11451:SF56">
    <property type="entry name" value="THREONINE--TRNA LIGASE 1"/>
    <property type="match status" value="1"/>
</dbReference>
<feature type="binding site" evidence="13">
    <location>
        <position position="454"/>
    </location>
    <ligand>
        <name>Zn(2+)</name>
        <dbReference type="ChEBI" id="CHEBI:29105"/>
        <note>catalytic</note>
    </ligand>
</feature>
<accession>A0A449A4V7</accession>
<evidence type="ECO:0000256" key="10">
    <source>
        <dbReference type="ARBA" id="ARBA00022917"/>
    </source>
</evidence>
<dbReference type="CDD" id="cd00860">
    <property type="entry name" value="ThrRS_anticodon"/>
    <property type="match status" value="1"/>
</dbReference>
<dbReference type="SUPFAM" id="SSF52954">
    <property type="entry name" value="Class II aaRS ABD-related"/>
    <property type="match status" value="1"/>
</dbReference>
<dbReference type="OrthoDB" id="9802304at2"/>
<dbReference type="GO" id="GO:0004829">
    <property type="term" value="F:threonine-tRNA ligase activity"/>
    <property type="evidence" value="ECO:0007669"/>
    <property type="project" value="UniProtKB-UniRule"/>
</dbReference>
<dbReference type="AlphaFoldDB" id="A0A449A4V7"/>
<keyword evidence="4 13" id="KW-0436">Ligase</keyword>
<keyword evidence="3 13" id="KW-0820">tRNA-binding</keyword>
<keyword evidence="16" id="KW-1185">Reference proteome</keyword>
<evidence type="ECO:0000256" key="8">
    <source>
        <dbReference type="ARBA" id="ARBA00022840"/>
    </source>
</evidence>
<organism evidence="15 16">
    <name type="scientific">Mesomycoplasma neurolyticum</name>
    <dbReference type="NCBI Taxonomy" id="2120"/>
    <lineage>
        <taxon>Bacteria</taxon>
        <taxon>Bacillati</taxon>
        <taxon>Mycoplasmatota</taxon>
        <taxon>Mycoplasmoidales</taxon>
        <taxon>Metamycoplasmataceae</taxon>
        <taxon>Mesomycoplasma</taxon>
    </lineage>
</organism>
<dbReference type="InterPro" id="IPR004154">
    <property type="entry name" value="Anticodon-bd"/>
</dbReference>
<feature type="binding site" evidence="13">
    <location>
        <position position="273"/>
    </location>
    <ligand>
        <name>Zn(2+)</name>
        <dbReference type="ChEBI" id="CHEBI:29105"/>
        <note>catalytic</note>
    </ligand>
</feature>
<dbReference type="Pfam" id="PF07973">
    <property type="entry name" value="tRNA_SAD"/>
    <property type="match status" value="1"/>
</dbReference>
<dbReference type="CDD" id="cd00771">
    <property type="entry name" value="ThrRS_core"/>
    <property type="match status" value="1"/>
</dbReference>
<evidence type="ECO:0000256" key="2">
    <source>
        <dbReference type="ARBA" id="ARBA00022490"/>
    </source>
</evidence>
<keyword evidence="10 13" id="KW-0648">Protein biosynthesis</keyword>
<keyword evidence="2 13" id="KW-0963">Cytoplasm</keyword>
<dbReference type="KEGG" id="mnu:NCTC10166_00234"/>
<evidence type="ECO:0000313" key="16">
    <source>
        <dbReference type="Proteomes" id="UP000289440"/>
    </source>
</evidence>
<dbReference type="PANTHER" id="PTHR11451">
    <property type="entry name" value="THREONINE-TRNA LIGASE"/>
    <property type="match status" value="1"/>
</dbReference>
<evidence type="ECO:0000256" key="13">
    <source>
        <dbReference type="HAMAP-Rule" id="MF_00184"/>
    </source>
</evidence>
<dbReference type="InterPro" id="IPR018163">
    <property type="entry name" value="Thr/Ala-tRNA-synth_IIc_edit"/>
</dbReference>
<evidence type="ECO:0000256" key="11">
    <source>
        <dbReference type="ARBA" id="ARBA00023146"/>
    </source>
</evidence>
<dbReference type="InterPro" id="IPR012947">
    <property type="entry name" value="tRNA_SAD"/>
</dbReference>
<evidence type="ECO:0000256" key="7">
    <source>
        <dbReference type="ARBA" id="ARBA00022833"/>
    </source>
</evidence>
<dbReference type="GO" id="GO:0046872">
    <property type="term" value="F:metal ion binding"/>
    <property type="evidence" value="ECO:0007669"/>
    <property type="project" value="UniProtKB-KW"/>
</dbReference>
<dbReference type="GO" id="GO:0000049">
    <property type="term" value="F:tRNA binding"/>
    <property type="evidence" value="ECO:0007669"/>
    <property type="project" value="UniProtKB-KW"/>
</dbReference>
<dbReference type="SUPFAM" id="SSF55186">
    <property type="entry name" value="ThrRS/AlaRS common domain"/>
    <property type="match status" value="1"/>
</dbReference>
<dbReference type="Gene3D" id="3.30.980.10">
    <property type="entry name" value="Threonyl-trna Synthetase, Chain A, domain 2"/>
    <property type="match status" value="1"/>
</dbReference>
<dbReference type="InterPro" id="IPR047246">
    <property type="entry name" value="ThrRS_anticodon"/>
</dbReference>
<comment type="catalytic activity">
    <reaction evidence="12 13">
        <text>tRNA(Thr) + L-threonine + ATP = L-threonyl-tRNA(Thr) + AMP + diphosphate + H(+)</text>
        <dbReference type="Rhea" id="RHEA:24624"/>
        <dbReference type="Rhea" id="RHEA-COMP:9670"/>
        <dbReference type="Rhea" id="RHEA-COMP:9704"/>
        <dbReference type="ChEBI" id="CHEBI:15378"/>
        <dbReference type="ChEBI" id="CHEBI:30616"/>
        <dbReference type="ChEBI" id="CHEBI:33019"/>
        <dbReference type="ChEBI" id="CHEBI:57926"/>
        <dbReference type="ChEBI" id="CHEBI:78442"/>
        <dbReference type="ChEBI" id="CHEBI:78534"/>
        <dbReference type="ChEBI" id="CHEBI:456215"/>
        <dbReference type="EC" id="6.1.1.3"/>
    </reaction>
</comment>
<gene>
    <name evidence="13 15" type="primary">thrS</name>
    <name evidence="15" type="ORF">NCTC10166_00234</name>
</gene>
<evidence type="ECO:0000256" key="12">
    <source>
        <dbReference type="ARBA" id="ARBA00049515"/>
    </source>
</evidence>
<dbReference type="RefSeq" id="WP_129719678.1">
    <property type="nucleotide sequence ID" value="NZ_LR214951.1"/>
</dbReference>
<dbReference type="Pfam" id="PF03129">
    <property type="entry name" value="HGTP_anticodon"/>
    <property type="match status" value="1"/>
</dbReference>
<dbReference type="Gene3D" id="3.30.54.20">
    <property type="match status" value="1"/>
</dbReference>
<evidence type="ECO:0000259" key="14">
    <source>
        <dbReference type="PROSITE" id="PS50862"/>
    </source>
</evidence>
<evidence type="ECO:0000256" key="6">
    <source>
        <dbReference type="ARBA" id="ARBA00022741"/>
    </source>
</evidence>
<dbReference type="GO" id="GO:0005737">
    <property type="term" value="C:cytoplasm"/>
    <property type="evidence" value="ECO:0007669"/>
    <property type="project" value="UniProtKB-SubCell"/>
</dbReference>
<dbReference type="FunFam" id="3.30.930.10:FF:000002">
    <property type="entry name" value="Threonine--tRNA ligase"/>
    <property type="match status" value="1"/>
</dbReference>
<keyword evidence="8 13" id="KW-0067">ATP-binding</keyword>
<protein>
    <recommendedName>
        <fullName evidence="13">Threonine--tRNA ligase</fullName>
        <ecNumber evidence="13">6.1.1.3</ecNumber>
    </recommendedName>
    <alternativeName>
        <fullName evidence="13">Threonyl-tRNA synthetase</fullName>
        <shortName evidence="13">ThrRS</shortName>
    </alternativeName>
</protein>
<feature type="domain" description="Aminoacyl-transfer RNA synthetases class-II family profile" evidence="14">
    <location>
        <begin position="206"/>
        <end position="477"/>
    </location>
</feature>
<dbReference type="InterPro" id="IPR036621">
    <property type="entry name" value="Anticodon-bd_dom_sf"/>
</dbReference>
<keyword evidence="5 13" id="KW-0479">Metal-binding</keyword>
<keyword evidence="7 13" id="KW-0862">Zinc</keyword>
<keyword evidence="11 13" id="KW-0030">Aminoacyl-tRNA synthetase</keyword>
<dbReference type="EMBL" id="LR214951">
    <property type="protein sequence ID" value="VEU59275.1"/>
    <property type="molecule type" value="Genomic_DNA"/>
</dbReference>
<comment type="caution">
    <text evidence="13">Lacks conserved residue(s) required for the propagation of feature annotation.</text>
</comment>
<dbReference type="GO" id="GO:0005524">
    <property type="term" value="F:ATP binding"/>
    <property type="evidence" value="ECO:0007669"/>
    <property type="project" value="UniProtKB-UniRule"/>
</dbReference>
<dbReference type="Proteomes" id="UP000289440">
    <property type="component" value="Chromosome"/>
</dbReference>
<dbReference type="EC" id="6.1.1.3" evidence="13"/>
<dbReference type="Pfam" id="PF00587">
    <property type="entry name" value="tRNA-synt_2b"/>
    <property type="match status" value="1"/>
</dbReference>
<keyword evidence="9 13" id="KW-0694">RNA-binding</keyword>
<dbReference type="GO" id="GO:0006435">
    <property type="term" value="P:threonyl-tRNA aminoacylation"/>
    <property type="evidence" value="ECO:0007669"/>
    <property type="project" value="UniProtKB-UniRule"/>
</dbReference>
<evidence type="ECO:0000256" key="5">
    <source>
        <dbReference type="ARBA" id="ARBA00022723"/>
    </source>
</evidence>
<dbReference type="InterPro" id="IPR002314">
    <property type="entry name" value="aa-tRNA-synt_IIb"/>
</dbReference>
<evidence type="ECO:0000256" key="3">
    <source>
        <dbReference type="ARBA" id="ARBA00022555"/>
    </source>
</evidence>
<evidence type="ECO:0000256" key="4">
    <source>
        <dbReference type="ARBA" id="ARBA00022598"/>
    </source>
</evidence>
<comment type="subcellular location">
    <subcellularLocation>
        <location evidence="13">Cytoplasm</location>
    </subcellularLocation>
</comment>
<keyword evidence="6 13" id="KW-0547">Nucleotide-binding</keyword>
<evidence type="ECO:0000313" key="15">
    <source>
        <dbReference type="EMBL" id="VEU59275.1"/>
    </source>
</evidence>
<dbReference type="SUPFAM" id="SSF55681">
    <property type="entry name" value="Class II aaRS and biotin synthetases"/>
    <property type="match status" value="1"/>
</dbReference>
<dbReference type="PRINTS" id="PR01047">
    <property type="entry name" value="TRNASYNTHTHR"/>
</dbReference>
<dbReference type="SMART" id="SM00863">
    <property type="entry name" value="tRNA_SAD"/>
    <property type="match status" value="1"/>
</dbReference>
<dbReference type="HAMAP" id="MF_00184">
    <property type="entry name" value="Thr_tRNA_synth"/>
    <property type="match status" value="1"/>
</dbReference>
<comment type="subunit">
    <text evidence="13">Homodimer.</text>
</comment>
<dbReference type="Gene3D" id="3.40.50.800">
    <property type="entry name" value="Anticodon-binding domain"/>
    <property type="match status" value="1"/>
</dbReference>
<name>A0A449A4V7_9BACT</name>
<evidence type="ECO:0000256" key="1">
    <source>
        <dbReference type="ARBA" id="ARBA00008226"/>
    </source>
</evidence>